<evidence type="ECO:0000313" key="2">
    <source>
        <dbReference type="EMBL" id="TYG64515.1"/>
    </source>
</evidence>
<dbReference type="PANTHER" id="PTHR33144">
    <property type="entry name" value="OS10G0409366 PROTEIN-RELATED"/>
    <property type="match status" value="1"/>
</dbReference>
<dbReference type="EMBL" id="CM017706">
    <property type="protein sequence ID" value="TYG64515.1"/>
    <property type="molecule type" value="Genomic_DNA"/>
</dbReference>
<feature type="region of interest" description="Disordered" evidence="1">
    <location>
        <begin position="30"/>
        <end position="80"/>
    </location>
</feature>
<evidence type="ECO:0008006" key="4">
    <source>
        <dbReference type="Google" id="ProtNLM"/>
    </source>
</evidence>
<dbReference type="AlphaFoldDB" id="A0A5D2C825"/>
<dbReference type="Proteomes" id="UP000323506">
    <property type="component" value="Chromosome D06"/>
</dbReference>
<feature type="compositionally biased region" description="Polar residues" evidence="1">
    <location>
        <begin position="32"/>
        <end position="50"/>
    </location>
</feature>
<sequence length="386" mass="43438">MDVLSSFDYKLVGPTLKAEIKARTLKGVRFSSRGSSTGSNTLGSAATDSQSTREETPTQTVEEVPATPSEATKGTKRKRGPTSMKYIWNLQPGTCIVVDANQYGQRIGKETSKLAKFLGTIARTRSICPLNTKHWKHLSKYVLENILKIVHEKFDLQGKVDSDIFSHVAKLRKEFKSTSKTRYYKGMVRYAYTAGNIGYAALNAQFDEACKRVNVITQFSMVAEQWFETQNSIVSTLKDSMLTLESSFAPQDNIALENEVYTQVFDPDKDGKMLGYGRGMTKSKLFSYGSVTRGSQSTLAISTLIEEVSAKHVEQIQTIEAEERFMKLAEIREAKFMDMMDAREKKHRALFNECMAKGMSNKYKAFHIKFQSSGFDDKVFSSDDEE</sequence>
<reference evidence="2 3" key="1">
    <citation type="submission" date="2019-06" db="EMBL/GenBank/DDBJ databases">
        <title>WGS assembly of Gossypium darwinii.</title>
        <authorList>
            <person name="Chen Z.J."/>
            <person name="Sreedasyam A."/>
            <person name="Ando A."/>
            <person name="Song Q."/>
            <person name="De L."/>
            <person name="Hulse-Kemp A."/>
            <person name="Ding M."/>
            <person name="Ye W."/>
            <person name="Kirkbride R."/>
            <person name="Jenkins J."/>
            <person name="Plott C."/>
            <person name="Lovell J."/>
            <person name="Lin Y.-M."/>
            <person name="Vaughn R."/>
            <person name="Liu B."/>
            <person name="Li W."/>
            <person name="Simpson S."/>
            <person name="Scheffler B."/>
            <person name="Saski C."/>
            <person name="Grover C."/>
            <person name="Hu G."/>
            <person name="Conover J."/>
            <person name="Carlson J."/>
            <person name="Shu S."/>
            <person name="Boston L."/>
            <person name="Williams M."/>
            <person name="Peterson D."/>
            <person name="Mcgee K."/>
            <person name="Jones D."/>
            <person name="Wendel J."/>
            <person name="Stelly D."/>
            <person name="Grimwood J."/>
            <person name="Schmutz J."/>
        </authorList>
    </citation>
    <scope>NUCLEOTIDE SEQUENCE [LARGE SCALE GENOMIC DNA]</scope>
    <source>
        <strain evidence="2">1808015.09</strain>
    </source>
</reference>
<proteinExistence type="predicted"/>
<protein>
    <recommendedName>
        <fullName evidence="4">Myb/SANT-like domain-containing protein</fullName>
    </recommendedName>
</protein>
<gene>
    <name evidence="2" type="ORF">ES288_D06G114300v1</name>
</gene>
<organism evidence="2 3">
    <name type="scientific">Gossypium darwinii</name>
    <name type="common">Darwin's cotton</name>
    <name type="synonym">Gossypium barbadense var. darwinii</name>
    <dbReference type="NCBI Taxonomy" id="34276"/>
    <lineage>
        <taxon>Eukaryota</taxon>
        <taxon>Viridiplantae</taxon>
        <taxon>Streptophyta</taxon>
        <taxon>Embryophyta</taxon>
        <taxon>Tracheophyta</taxon>
        <taxon>Spermatophyta</taxon>
        <taxon>Magnoliopsida</taxon>
        <taxon>eudicotyledons</taxon>
        <taxon>Gunneridae</taxon>
        <taxon>Pentapetalae</taxon>
        <taxon>rosids</taxon>
        <taxon>malvids</taxon>
        <taxon>Malvales</taxon>
        <taxon>Malvaceae</taxon>
        <taxon>Malvoideae</taxon>
        <taxon>Gossypium</taxon>
    </lineage>
</organism>
<evidence type="ECO:0000313" key="3">
    <source>
        <dbReference type="Proteomes" id="UP000323506"/>
    </source>
</evidence>
<evidence type="ECO:0000256" key="1">
    <source>
        <dbReference type="SAM" id="MobiDB-lite"/>
    </source>
</evidence>
<keyword evidence="3" id="KW-1185">Reference proteome</keyword>
<accession>A0A5D2C825</accession>
<name>A0A5D2C825_GOSDA</name>
<dbReference type="PANTHER" id="PTHR33144:SF48">
    <property type="entry name" value="PLANT TRANSPOSASE (PTTA_EN_SPM FAMILY)"/>
    <property type="match status" value="1"/>
</dbReference>
<feature type="compositionally biased region" description="Low complexity" evidence="1">
    <location>
        <begin position="57"/>
        <end position="68"/>
    </location>
</feature>